<dbReference type="PRINTS" id="PR00080">
    <property type="entry name" value="SDRFAMILY"/>
</dbReference>
<accession>A0A4P6KD05</accession>
<dbReference type="GO" id="GO:0016616">
    <property type="term" value="F:oxidoreductase activity, acting on the CH-OH group of donors, NAD or NADP as acceptor"/>
    <property type="evidence" value="ECO:0007669"/>
    <property type="project" value="TreeGrafter"/>
</dbReference>
<keyword evidence="2" id="KW-0560">Oxidoreductase</keyword>
<dbReference type="SUPFAM" id="SSF51735">
    <property type="entry name" value="NAD(P)-binding Rossmann-fold domains"/>
    <property type="match status" value="1"/>
</dbReference>
<sequence>MAPLSTSPSSILQGSSALVTGAAGGLGAAQTAALASAGARVLAHARSRGAALQAVLEATGATGLTKDLSTPEACRELIRDAVAAAGRLDVLVANHATMTMGPLVDADPADWWRVAHTNLLGTFAMIQEAVRVMREQGSGGRIIVISSEWGVIGWPEATAYAASKAGLISLVKCLGHELAPEGIIVNAIAPGVIDTPQLNVDADAAGIPLGEMHDRYAEGIPLGRIGRADEVAAAVAFLADPALRTMVGQTIQVNGGSTRSRV</sequence>
<name>A0A4P6KD05_9MICO</name>
<dbReference type="EMBL" id="CP035806">
    <property type="protein sequence ID" value="QBE47910.1"/>
    <property type="molecule type" value="Genomic_DNA"/>
</dbReference>
<proteinExistence type="inferred from homology"/>
<dbReference type="GO" id="GO:0030497">
    <property type="term" value="P:fatty acid elongation"/>
    <property type="evidence" value="ECO:0007669"/>
    <property type="project" value="TreeGrafter"/>
</dbReference>
<dbReference type="CDD" id="cd05233">
    <property type="entry name" value="SDR_c"/>
    <property type="match status" value="1"/>
</dbReference>
<organism evidence="3 4">
    <name type="scientific">Leucobacter triazinivorans</name>
    <dbReference type="NCBI Taxonomy" id="1784719"/>
    <lineage>
        <taxon>Bacteria</taxon>
        <taxon>Bacillati</taxon>
        <taxon>Actinomycetota</taxon>
        <taxon>Actinomycetes</taxon>
        <taxon>Micrococcales</taxon>
        <taxon>Microbacteriaceae</taxon>
        <taxon>Leucobacter</taxon>
    </lineage>
</organism>
<dbReference type="OrthoDB" id="4350228at2"/>
<dbReference type="PANTHER" id="PTHR42760:SF40">
    <property type="entry name" value="3-OXOACYL-[ACYL-CARRIER-PROTEIN] REDUCTASE, CHLOROPLASTIC"/>
    <property type="match status" value="1"/>
</dbReference>
<dbReference type="RefSeq" id="WP_130109059.1">
    <property type="nucleotide sequence ID" value="NZ_CP035806.1"/>
</dbReference>
<dbReference type="InterPro" id="IPR002347">
    <property type="entry name" value="SDR_fam"/>
</dbReference>
<evidence type="ECO:0000256" key="2">
    <source>
        <dbReference type="ARBA" id="ARBA00023002"/>
    </source>
</evidence>
<comment type="similarity">
    <text evidence="1">Belongs to the short-chain dehydrogenases/reductases (SDR) family.</text>
</comment>
<dbReference type="Pfam" id="PF13561">
    <property type="entry name" value="adh_short_C2"/>
    <property type="match status" value="1"/>
</dbReference>
<protein>
    <submittedName>
        <fullName evidence="3">SDR family oxidoreductase</fullName>
    </submittedName>
</protein>
<dbReference type="Proteomes" id="UP000289260">
    <property type="component" value="Chromosome"/>
</dbReference>
<dbReference type="InterPro" id="IPR020904">
    <property type="entry name" value="Sc_DH/Rdtase_CS"/>
</dbReference>
<dbReference type="PANTHER" id="PTHR42760">
    <property type="entry name" value="SHORT-CHAIN DEHYDROGENASES/REDUCTASES FAMILY MEMBER"/>
    <property type="match status" value="1"/>
</dbReference>
<evidence type="ECO:0000313" key="4">
    <source>
        <dbReference type="Proteomes" id="UP000289260"/>
    </source>
</evidence>
<gene>
    <name evidence="3" type="ORF">EVS81_02935</name>
</gene>
<dbReference type="PROSITE" id="PS00061">
    <property type="entry name" value="ADH_SHORT"/>
    <property type="match status" value="1"/>
</dbReference>
<dbReference type="PRINTS" id="PR00081">
    <property type="entry name" value="GDHRDH"/>
</dbReference>
<keyword evidence="4" id="KW-1185">Reference proteome</keyword>
<dbReference type="Gene3D" id="3.40.50.720">
    <property type="entry name" value="NAD(P)-binding Rossmann-like Domain"/>
    <property type="match status" value="1"/>
</dbReference>
<dbReference type="FunFam" id="3.40.50.720:FF:000084">
    <property type="entry name" value="Short-chain dehydrogenase reductase"/>
    <property type="match status" value="1"/>
</dbReference>
<evidence type="ECO:0000313" key="3">
    <source>
        <dbReference type="EMBL" id="QBE47910.1"/>
    </source>
</evidence>
<dbReference type="InterPro" id="IPR036291">
    <property type="entry name" value="NAD(P)-bd_dom_sf"/>
</dbReference>
<dbReference type="AlphaFoldDB" id="A0A4P6KD05"/>
<dbReference type="KEGG" id="ltr:EVS81_02935"/>
<reference evidence="3 4" key="1">
    <citation type="submission" date="2019-02" db="EMBL/GenBank/DDBJ databases">
        <authorList>
            <person name="Sun L."/>
            <person name="Pan D."/>
            <person name="Wu X."/>
        </authorList>
    </citation>
    <scope>NUCLEOTIDE SEQUENCE [LARGE SCALE GENOMIC DNA]</scope>
    <source>
        <strain evidence="3 4">JW-1</strain>
    </source>
</reference>
<evidence type="ECO:0000256" key="1">
    <source>
        <dbReference type="ARBA" id="ARBA00006484"/>
    </source>
</evidence>